<dbReference type="STRING" id="75743.A0A401Q164"/>
<evidence type="ECO:0000256" key="6">
    <source>
        <dbReference type="ARBA" id="ARBA00023049"/>
    </source>
</evidence>
<dbReference type="PANTHER" id="PTHR43690">
    <property type="entry name" value="NARDILYSIN"/>
    <property type="match status" value="1"/>
</dbReference>
<keyword evidence="4" id="KW-0378">Hydrolase</keyword>
<keyword evidence="6" id="KW-0482">Metalloprotease</keyword>
<organism evidence="8 9">
    <name type="scientific">Scyliorhinus torazame</name>
    <name type="common">Cloudy catshark</name>
    <name type="synonym">Catulus torazame</name>
    <dbReference type="NCBI Taxonomy" id="75743"/>
    <lineage>
        <taxon>Eukaryota</taxon>
        <taxon>Metazoa</taxon>
        <taxon>Chordata</taxon>
        <taxon>Craniata</taxon>
        <taxon>Vertebrata</taxon>
        <taxon>Chondrichthyes</taxon>
        <taxon>Elasmobranchii</taxon>
        <taxon>Galeomorphii</taxon>
        <taxon>Galeoidea</taxon>
        <taxon>Carcharhiniformes</taxon>
        <taxon>Scyliorhinidae</taxon>
        <taxon>Scyliorhinus</taxon>
    </lineage>
</organism>
<dbReference type="InterPro" id="IPR050626">
    <property type="entry name" value="Peptidase_M16"/>
</dbReference>
<dbReference type="PANTHER" id="PTHR43690:SF18">
    <property type="entry name" value="INSULIN-DEGRADING ENZYME-RELATED"/>
    <property type="match status" value="1"/>
</dbReference>
<dbReference type="Pfam" id="PF16187">
    <property type="entry name" value="Peptidase_M16_M"/>
    <property type="match status" value="1"/>
</dbReference>
<dbReference type="OMA" id="PRCDIRI"/>
<dbReference type="Proteomes" id="UP000288216">
    <property type="component" value="Unassembled WGS sequence"/>
</dbReference>
<reference evidence="8 9" key="1">
    <citation type="journal article" date="2018" name="Nat. Ecol. Evol.">
        <title>Shark genomes provide insights into elasmobranch evolution and the origin of vertebrates.</title>
        <authorList>
            <person name="Hara Y"/>
            <person name="Yamaguchi K"/>
            <person name="Onimaru K"/>
            <person name="Kadota M"/>
            <person name="Koyanagi M"/>
            <person name="Keeley SD"/>
            <person name="Tatsumi K"/>
            <person name="Tanaka K"/>
            <person name="Motone F"/>
            <person name="Kageyama Y"/>
            <person name="Nozu R"/>
            <person name="Adachi N"/>
            <person name="Nishimura O"/>
            <person name="Nakagawa R"/>
            <person name="Tanegashima C"/>
            <person name="Kiyatake I"/>
            <person name="Matsumoto R"/>
            <person name="Murakumo K"/>
            <person name="Nishida K"/>
            <person name="Terakita A"/>
            <person name="Kuratani S"/>
            <person name="Sato K"/>
            <person name="Hyodo S Kuraku.S."/>
        </authorList>
    </citation>
    <scope>NUCLEOTIDE SEQUENCE [LARGE SCALE GENOMIC DNA]</scope>
</reference>
<sequence length="399" mass="46033">CLALALFGGNGETGFEQNSTYSVFNISITLTDDGYHQFYEVAHIVFQYMKMIQKLGPQERIYREIQKIEDNEFHFQEQTDPIDFVENVCENMQIFKKADFLIGDQLLLEYKPEVIAAAARLLTPQKANLIFLSPNNEGRCTLKEKWFGTSYDVEDIDKYWADLWASDFPLNPALHLPEQNQYIATDFSLKNSDCSDTLYPAKVLDNKHGRLWYKKDTKFQIPKAYIRFHLISSYVHESPETLVLFDLFVNIVAHNLAEPAYEADVAQLEYKLVAEEHGLIVKVKGFNHKLGLLFTLIIDHLAEFTTTPEVFGMIVEQLKKSYYNILIKPEKLGKDVRLLILEHGRWSLMQKFQALMKGGSTMEALMSFAKNFKSHLFVEGLVQGNFTSKESIEFLNYVV</sequence>
<gene>
    <name evidence="8" type="ORF">scyTo_0017834</name>
</gene>
<dbReference type="AlphaFoldDB" id="A0A401Q164"/>
<accession>A0A401Q164</accession>
<comment type="caution">
    <text evidence="8">The sequence shown here is derived from an EMBL/GenBank/DDBJ whole genome shotgun (WGS) entry which is preliminary data.</text>
</comment>
<keyword evidence="2" id="KW-0645">Protease</keyword>
<evidence type="ECO:0000256" key="2">
    <source>
        <dbReference type="ARBA" id="ARBA00022670"/>
    </source>
</evidence>
<proteinExistence type="inferred from homology"/>
<dbReference type="OrthoDB" id="4953at2759"/>
<feature type="non-terminal residue" evidence="8">
    <location>
        <position position="399"/>
    </location>
</feature>
<evidence type="ECO:0000313" key="8">
    <source>
        <dbReference type="EMBL" id="GCB79094.1"/>
    </source>
</evidence>
<dbReference type="GO" id="GO:0008237">
    <property type="term" value="F:metallopeptidase activity"/>
    <property type="evidence" value="ECO:0007669"/>
    <property type="project" value="UniProtKB-KW"/>
</dbReference>
<evidence type="ECO:0000256" key="3">
    <source>
        <dbReference type="ARBA" id="ARBA00022723"/>
    </source>
</evidence>
<evidence type="ECO:0000259" key="7">
    <source>
        <dbReference type="Pfam" id="PF16187"/>
    </source>
</evidence>
<protein>
    <recommendedName>
        <fullName evidence="7">Peptidase M16 middle/third domain-containing protein</fullName>
    </recommendedName>
</protein>
<dbReference type="SUPFAM" id="SSF63411">
    <property type="entry name" value="LuxS/MPP-like metallohydrolase"/>
    <property type="match status" value="2"/>
</dbReference>
<evidence type="ECO:0000256" key="5">
    <source>
        <dbReference type="ARBA" id="ARBA00022833"/>
    </source>
</evidence>
<dbReference type="Gene3D" id="3.30.830.10">
    <property type="entry name" value="Metalloenzyme, LuxS/M16 peptidase-like"/>
    <property type="match status" value="2"/>
</dbReference>
<evidence type="ECO:0000256" key="1">
    <source>
        <dbReference type="ARBA" id="ARBA00007261"/>
    </source>
</evidence>
<dbReference type="EMBL" id="BFAA01011922">
    <property type="protein sequence ID" value="GCB79094.1"/>
    <property type="molecule type" value="Genomic_DNA"/>
</dbReference>
<dbReference type="FunFam" id="3.30.830.10:FF:000005">
    <property type="entry name" value="nardilysin isoform X1"/>
    <property type="match status" value="1"/>
</dbReference>
<dbReference type="GO" id="GO:0006508">
    <property type="term" value="P:proteolysis"/>
    <property type="evidence" value="ECO:0007669"/>
    <property type="project" value="UniProtKB-KW"/>
</dbReference>
<dbReference type="GO" id="GO:0046872">
    <property type="term" value="F:metal ion binding"/>
    <property type="evidence" value="ECO:0007669"/>
    <property type="project" value="UniProtKB-KW"/>
</dbReference>
<name>A0A401Q164_SCYTO</name>
<evidence type="ECO:0000256" key="4">
    <source>
        <dbReference type="ARBA" id="ARBA00022801"/>
    </source>
</evidence>
<keyword evidence="3" id="KW-0479">Metal-binding</keyword>
<evidence type="ECO:0000313" key="9">
    <source>
        <dbReference type="Proteomes" id="UP000288216"/>
    </source>
</evidence>
<feature type="non-terminal residue" evidence="8">
    <location>
        <position position="1"/>
    </location>
</feature>
<keyword evidence="5" id="KW-0862">Zinc</keyword>
<keyword evidence="9" id="KW-1185">Reference proteome</keyword>
<comment type="similarity">
    <text evidence="1">Belongs to the peptidase M16 family.</text>
</comment>
<feature type="domain" description="Peptidase M16 middle/third" evidence="7">
    <location>
        <begin position="73"/>
        <end position="354"/>
    </location>
</feature>
<dbReference type="InterPro" id="IPR011249">
    <property type="entry name" value="Metalloenz_LuxS/M16"/>
</dbReference>
<dbReference type="InterPro" id="IPR032632">
    <property type="entry name" value="Peptidase_M16_M"/>
</dbReference>